<dbReference type="PATRIC" id="fig|86840.3.peg.1348"/>
<dbReference type="EMBL" id="RBOW01000895">
    <property type="protein sequence ID" value="RMN19993.1"/>
    <property type="molecule type" value="Genomic_DNA"/>
</dbReference>
<dbReference type="AlphaFoldDB" id="A0A0P9KN07"/>
<reference evidence="1 3" key="1">
    <citation type="submission" date="2015-09" db="EMBL/GenBank/DDBJ databases">
        <title>Genome announcement of multiple Pseudomonas syringae strains.</title>
        <authorList>
            <person name="Thakur S."/>
            <person name="Wang P.W."/>
            <person name="Gong Y."/>
            <person name="Weir B.S."/>
            <person name="Guttman D.S."/>
        </authorList>
    </citation>
    <scope>NUCLEOTIDE SEQUENCE [LARGE SCALE GENOMIC DNA]</scope>
    <source>
        <strain evidence="1 3">ICMP2823</strain>
    </source>
</reference>
<proteinExistence type="predicted"/>
<evidence type="ECO:0000313" key="2">
    <source>
        <dbReference type="EMBL" id="RMN19993.1"/>
    </source>
</evidence>
<organism evidence="1 3">
    <name type="scientific">Pseudomonas cannabina</name>
    <dbReference type="NCBI Taxonomy" id="86840"/>
    <lineage>
        <taxon>Bacteria</taxon>
        <taxon>Pseudomonadati</taxon>
        <taxon>Pseudomonadota</taxon>
        <taxon>Gammaproteobacteria</taxon>
        <taxon>Pseudomonadales</taxon>
        <taxon>Pseudomonadaceae</taxon>
        <taxon>Pseudomonas</taxon>
    </lineage>
</organism>
<protein>
    <submittedName>
        <fullName evidence="1">Uncharacterized protein</fullName>
    </submittedName>
</protein>
<evidence type="ECO:0000313" key="1">
    <source>
        <dbReference type="EMBL" id="KPW64049.1"/>
    </source>
</evidence>
<dbReference type="Proteomes" id="UP000050564">
    <property type="component" value="Unassembled WGS sequence"/>
</dbReference>
<reference evidence="2 4" key="2">
    <citation type="submission" date="2018-08" db="EMBL/GenBank/DDBJ databases">
        <title>Recombination of ecologically and evolutionarily significant loci maintains genetic cohesion in the Pseudomonas syringae species complex.</title>
        <authorList>
            <person name="Dillon M."/>
            <person name="Thakur S."/>
            <person name="Almeida R.N.D."/>
            <person name="Weir B.S."/>
            <person name="Guttman D.S."/>
        </authorList>
    </citation>
    <scope>NUCLEOTIDE SEQUENCE [LARGE SCALE GENOMIC DNA]</scope>
    <source>
        <strain evidence="2 4">ICMP 2821</strain>
    </source>
</reference>
<gene>
    <name evidence="1" type="ORF">ALO81_102435</name>
    <name evidence="2" type="ORF">ALQ64_102732</name>
</gene>
<accession>A0A0P9KN07</accession>
<sequence length="42" mass="4768">MCELCLISFLIQNNAAWGQLMFALLAERILCLLQDCIYKGFG</sequence>
<name>A0A0P9KN07_PSECA</name>
<comment type="caution">
    <text evidence="1">The sequence shown here is derived from an EMBL/GenBank/DDBJ whole genome shotgun (WGS) entry which is preliminary data.</text>
</comment>
<evidence type="ECO:0000313" key="3">
    <source>
        <dbReference type="Proteomes" id="UP000050564"/>
    </source>
</evidence>
<evidence type="ECO:0000313" key="4">
    <source>
        <dbReference type="Proteomes" id="UP000281372"/>
    </source>
</evidence>
<dbReference type="EMBL" id="LJPX01000635">
    <property type="protein sequence ID" value="KPW64049.1"/>
    <property type="molecule type" value="Genomic_DNA"/>
</dbReference>
<dbReference type="Proteomes" id="UP000281372">
    <property type="component" value="Unassembled WGS sequence"/>
</dbReference>